<protein>
    <submittedName>
        <fullName evidence="1">Uncharacterized protein</fullName>
    </submittedName>
</protein>
<dbReference type="Proteomes" id="UP001175228">
    <property type="component" value="Unassembled WGS sequence"/>
</dbReference>
<comment type="caution">
    <text evidence="1">The sequence shown here is derived from an EMBL/GenBank/DDBJ whole genome shotgun (WGS) entry which is preliminary data.</text>
</comment>
<gene>
    <name evidence="1" type="ORF">EDD18DRAFT_1344054</name>
</gene>
<name>A0AA39QP39_9AGAR</name>
<keyword evidence="2" id="KW-1185">Reference proteome</keyword>
<sequence length="407" mass="47109">MSLSRPSSVIDRFPYLPLEIIALIIEETWALPLGKKERHFFMKASLRVGRIWMLTLLRVSFTHLHIVSYAYSKYLVLLQIDPSFTSWTVTGSDGAQLTLGAYLCACCRSLTVTVQDTLFYGFPRIFTKLSRIQHVTLLYHNVSQQMPFAYVCRFHSLFPSRTIESLEMRFTYDIDDDDYSARLRYLYHSKEFYYPPKFYSPSVRYGGVLQSKSLTLPYIRHLTIRGANPALVLLIKHICPALETFETDVNPVVLELGFDAANVRPPPETREEDFWGDNRYTSWDELPEWIKEMEPQNVEDEVVTEYVDVGQLPVPRPVPRKRNMWTDDLNEPLSPVRRKALLPQIPVDKMMPPRCIGPLSSHHSELVGEIRRKRRSRRLDVDLLRKDAAEPAHSGNVKMWGDGIDAD</sequence>
<evidence type="ECO:0000313" key="2">
    <source>
        <dbReference type="Proteomes" id="UP001175228"/>
    </source>
</evidence>
<dbReference type="EMBL" id="JAUEPU010000002">
    <property type="protein sequence ID" value="KAK0505249.1"/>
    <property type="molecule type" value="Genomic_DNA"/>
</dbReference>
<organism evidence="1 2">
    <name type="scientific">Armillaria luteobubalina</name>
    <dbReference type="NCBI Taxonomy" id="153913"/>
    <lineage>
        <taxon>Eukaryota</taxon>
        <taxon>Fungi</taxon>
        <taxon>Dikarya</taxon>
        <taxon>Basidiomycota</taxon>
        <taxon>Agaricomycotina</taxon>
        <taxon>Agaricomycetes</taxon>
        <taxon>Agaricomycetidae</taxon>
        <taxon>Agaricales</taxon>
        <taxon>Marasmiineae</taxon>
        <taxon>Physalacriaceae</taxon>
        <taxon>Armillaria</taxon>
    </lineage>
</organism>
<evidence type="ECO:0000313" key="1">
    <source>
        <dbReference type="EMBL" id="KAK0505249.1"/>
    </source>
</evidence>
<proteinExistence type="predicted"/>
<dbReference type="AlphaFoldDB" id="A0AA39QP39"/>
<accession>A0AA39QP39</accession>
<reference evidence="1" key="1">
    <citation type="submission" date="2023-06" db="EMBL/GenBank/DDBJ databases">
        <authorList>
            <consortium name="Lawrence Berkeley National Laboratory"/>
            <person name="Ahrendt S."/>
            <person name="Sahu N."/>
            <person name="Indic B."/>
            <person name="Wong-Bajracharya J."/>
            <person name="Merenyi Z."/>
            <person name="Ke H.-M."/>
            <person name="Monk M."/>
            <person name="Kocsube S."/>
            <person name="Drula E."/>
            <person name="Lipzen A."/>
            <person name="Balint B."/>
            <person name="Henrissat B."/>
            <person name="Andreopoulos B."/>
            <person name="Martin F.M."/>
            <person name="Harder C.B."/>
            <person name="Rigling D."/>
            <person name="Ford K.L."/>
            <person name="Foster G.D."/>
            <person name="Pangilinan J."/>
            <person name="Papanicolaou A."/>
            <person name="Barry K."/>
            <person name="LaButti K."/>
            <person name="Viragh M."/>
            <person name="Koriabine M."/>
            <person name="Yan M."/>
            <person name="Riley R."/>
            <person name="Champramary S."/>
            <person name="Plett K.L."/>
            <person name="Tsai I.J."/>
            <person name="Slot J."/>
            <person name="Sipos G."/>
            <person name="Plett J."/>
            <person name="Nagy L.G."/>
            <person name="Grigoriev I.V."/>
        </authorList>
    </citation>
    <scope>NUCLEOTIDE SEQUENCE</scope>
    <source>
        <strain evidence="1">HWK02</strain>
    </source>
</reference>